<dbReference type="AlphaFoldDB" id="A0A5A7ULZ0"/>
<dbReference type="Proteomes" id="UP000321947">
    <property type="component" value="Unassembled WGS sequence"/>
</dbReference>
<dbReference type="EMBL" id="SSTD01006358">
    <property type="protein sequence ID" value="TYK20400.1"/>
    <property type="molecule type" value="Genomic_DNA"/>
</dbReference>
<name>A0A5A7ULZ0_CUCMM</name>
<evidence type="ECO:0000313" key="4">
    <source>
        <dbReference type="Proteomes" id="UP000321947"/>
    </source>
</evidence>
<keyword evidence="1" id="KW-0695">RNA-directed DNA polymerase</keyword>
<comment type="caution">
    <text evidence="1">The sequence shown here is derived from an EMBL/GenBank/DDBJ whole genome shotgun (WGS) entry which is preliminary data.</text>
</comment>
<gene>
    <name evidence="2" type="ORF">E5676_scaffold519G00250</name>
    <name evidence="1" type="ORF">E6C27_scaffold24G003370</name>
</gene>
<protein>
    <submittedName>
        <fullName evidence="1">Reverse transcriptase</fullName>
    </submittedName>
</protein>
<dbReference type="Proteomes" id="UP000321393">
    <property type="component" value="Unassembled WGS sequence"/>
</dbReference>
<proteinExistence type="predicted"/>
<accession>A0A5A7ULZ0</accession>
<keyword evidence="1" id="KW-0808">Transferase</keyword>
<dbReference type="EMBL" id="SSTE01008830">
    <property type="protein sequence ID" value="KAA0054551.1"/>
    <property type="molecule type" value="Genomic_DNA"/>
</dbReference>
<evidence type="ECO:0000313" key="1">
    <source>
        <dbReference type="EMBL" id="KAA0054551.1"/>
    </source>
</evidence>
<sequence length="115" mass="13068">MKGVAVTSKNTSDKGKDVVLTEKEIPSPRTSAARLMVVEESTVEIFDRMGSLEAIMERLARRLEEALMAIPIKAFLDWIKNVESFFEYMETTEDKKVKMVALKLKLGASAWWDQI</sequence>
<evidence type="ECO:0000313" key="2">
    <source>
        <dbReference type="EMBL" id="TYK20400.1"/>
    </source>
</evidence>
<evidence type="ECO:0000313" key="3">
    <source>
        <dbReference type="Proteomes" id="UP000321393"/>
    </source>
</evidence>
<keyword evidence="1" id="KW-0548">Nucleotidyltransferase</keyword>
<reference evidence="3 4" key="1">
    <citation type="submission" date="2019-08" db="EMBL/GenBank/DDBJ databases">
        <title>Draft genome sequences of two oriental melons (Cucumis melo L. var makuwa).</title>
        <authorList>
            <person name="Kwon S.-Y."/>
        </authorList>
    </citation>
    <scope>NUCLEOTIDE SEQUENCE [LARGE SCALE GENOMIC DNA]</scope>
    <source>
        <strain evidence="4">cv. Chang Bougi</strain>
        <strain evidence="3">cv. SW 3</strain>
        <tissue evidence="1">Leaf</tissue>
    </source>
</reference>
<dbReference type="GO" id="GO:0003964">
    <property type="term" value="F:RNA-directed DNA polymerase activity"/>
    <property type="evidence" value="ECO:0007669"/>
    <property type="project" value="UniProtKB-KW"/>
</dbReference>
<organism evidence="1 3">
    <name type="scientific">Cucumis melo var. makuwa</name>
    <name type="common">Oriental melon</name>
    <dbReference type="NCBI Taxonomy" id="1194695"/>
    <lineage>
        <taxon>Eukaryota</taxon>
        <taxon>Viridiplantae</taxon>
        <taxon>Streptophyta</taxon>
        <taxon>Embryophyta</taxon>
        <taxon>Tracheophyta</taxon>
        <taxon>Spermatophyta</taxon>
        <taxon>Magnoliopsida</taxon>
        <taxon>eudicotyledons</taxon>
        <taxon>Gunneridae</taxon>
        <taxon>Pentapetalae</taxon>
        <taxon>rosids</taxon>
        <taxon>fabids</taxon>
        <taxon>Cucurbitales</taxon>
        <taxon>Cucurbitaceae</taxon>
        <taxon>Benincaseae</taxon>
        <taxon>Cucumis</taxon>
    </lineage>
</organism>